<proteinExistence type="predicted"/>
<name>A0ABX8EQC8_9ACTN</name>
<evidence type="ECO:0000313" key="2">
    <source>
        <dbReference type="EMBL" id="QVT81578.1"/>
    </source>
</evidence>
<protein>
    <recommendedName>
        <fullName evidence="4">MFS transporter</fullName>
    </recommendedName>
</protein>
<dbReference type="RefSeq" id="WP_214056937.1">
    <property type="nucleotide sequence ID" value="NZ_BAAAHS010000103.1"/>
</dbReference>
<feature type="compositionally biased region" description="Low complexity" evidence="1">
    <location>
        <begin position="192"/>
        <end position="204"/>
    </location>
</feature>
<evidence type="ECO:0000256" key="1">
    <source>
        <dbReference type="SAM" id="MobiDB-lite"/>
    </source>
</evidence>
<keyword evidence="3" id="KW-1185">Reference proteome</keyword>
<dbReference type="EMBL" id="CP075371">
    <property type="protein sequence ID" value="QVT81578.1"/>
    <property type="molecule type" value="Genomic_DNA"/>
</dbReference>
<gene>
    <name evidence="2" type="ORF">ENKNEFLB_03988</name>
</gene>
<sequence>MVTSDALRASVLGLVCGLGAVLAHAGAAGHAVGTGPALLLTALGLVCGPLLARRPTPARVLTGALTVQAAGHGLLSMTSSPAATHDGMTGMTGMTGHGGQGGHGGHGLLDGGVTMLGGHLLVALLTTLLALRADHAIRALVRATLARLVPPPAPGAPRPVVRHPQPAPVVRRPSAPDASAAAGPRAPPGTPAPATIPHHTPQPA</sequence>
<reference evidence="2 3" key="1">
    <citation type="submission" date="2021-05" db="EMBL/GenBank/DDBJ databases">
        <title>Complete genome of Nocardioides aquaticus KCTC 9944T isolated from meromictic and hypersaline Ekho Lake, Antarctica.</title>
        <authorList>
            <person name="Hwang K."/>
            <person name="Kim K.M."/>
            <person name="Choe H."/>
        </authorList>
    </citation>
    <scope>NUCLEOTIDE SEQUENCE [LARGE SCALE GENOMIC DNA]</scope>
    <source>
        <strain evidence="2 3">KCTC 9944</strain>
    </source>
</reference>
<feature type="compositionally biased region" description="Low complexity" evidence="1">
    <location>
        <begin position="172"/>
        <end position="184"/>
    </location>
</feature>
<accession>A0ABX8EQC8</accession>
<dbReference type="Proteomes" id="UP000679307">
    <property type="component" value="Chromosome"/>
</dbReference>
<feature type="region of interest" description="Disordered" evidence="1">
    <location>
        <begin position="149"/>
        <end position="204"/>
    </location>
</feature>
<evidence type="ECO:0008006" key="4">
    <source>
        <dbReference type="Google" id="ProtNLM"/>
    </source>
</evidence>
<evidence type="ECO:0000313" key="3">
    <source>
        <dbReference type="Proteomes" id="UP000679307"/>
    </source>
</evidence>
<organism evidence="2 3">
    <name type="scientific">Nocardioides aquaticus</name>
    <dbReference type="NCBI Taxonomy" id="160826"/>
    <lineage>
        <taxon>Bacteria</taxon>
        <taxon>Bacillati</taxon>
        <taxon>Actinomycetota</taxon>
        <taxon>Actinomycetes</taxon>
        <taxon>Propionibacteriales</taxon>
        <taxon>Nocardioidaceae</taxon>
        <taxon>Nocardioides</taxon>
    </lineage>
</organism>